<accession>A0A074V8H9</accession>
<dbReference type="InterPro" id="IPR034660">
    <property type="entry name" value="DinB/YfiT-like"/>
</dbReference>
<dbReference type="InterPro" id="IPR012550">
    <property type="entry name" value="DUF1706"/>
</dbReference>
<evidence type="ECO:0008006" key="3">
    <source>
        <dbReference type="Google" id="ProtNLM"/>
    </source>
</evidence>
<comment type="caution">
    <text evidence="1">The sequence shown here is derived from an EMBL/GenBank/DDBJ whole genome shotgun (WGS) entry which is preliminary data.</text>
</comment>
<evidence type="ECO:0000313" key="2">
    <source>
        <dbReference type="Proteomes" id="UP000027644"/>
    </source>
</evidence>
<dbReference type="PANTHER" id="PTHR40658">
    <property type="match status" value="1"/>
</dbReference>
<proteinExistence type="predicted"/>
<reference evidence="1 2" key="1">
    <citation type="journal article" date="2014" name="PLoS Genet.">
        <title>Hidden diversity in honey bee gut symbionts detected by single-cell genomics.</title>
        <authorList>
            <person name="Engel P."/>
            <person name="Stepanauskas R."/>
            <person name="Moran N."/>
        </authorList>
    </citation>
    <scope>NUCLEOTIDE SEQUENCE [LARGE SCALE GENOMIC DNA]</scope>
    <source>
        <strain evidence="1 2">SCGC AB-598-J21</strain>
    </source>
</reference>
<dbReference type="EMBL" id="AVQL01000413">
    <property type="protein sequence ID" value="KEQ01476.1"/>
    <property type="molecule type" value="Genomic_DNA"/>
</dbReference>
<dbReference type="Gene3D" id="1.20.120.450">
    <property type="entry name" value="dinb family like domain"/>
    <property type="match status" value="1"/>
</dbReference>
<dbReference type="Pfam" id="PF08020">
    <property type="entry name" value="DUF1706"/>
    <property type="match status" value="1"/>
</dbReference>
<dbReference type="Proteomes" id="UP000027644">
    <property type="component" value="Unassembled WGS sequence"/>
</dbReference>
<name>A0A074V8H9_9NEIS</name>
<sequence>MSEGRENQMAIPESKQELIEAINKNYTLLTKKLAAVPEQKAYLPLMEGHAKGTMMSAAQLVSYLIGWGELVLSWHKQEQSGQKIAFPEAGYKWNQLGLLAQKFYRDYQDITDFKQLLSLLETNKKNLIPLIDSFSNEELYGSPWHEKYTRGRMIQFNTSSPYKNATGRLNKLLKQIAE</sequence>
<evidence type="ECO:0000313" key="1">
    <source>
        <dbReference type="EMBL" id="KEQ01476.1"/>
    </source>
</evidence>
<organism evidence="1 2">
    <name type="scientific">Snodgrassella alvi SCGC AB-598-J21</name>
    <dbReference type="NCBI Taxonomy" id="1385367"/>
    <lineage>
        <taxon>Bacteria</taxon>
        <taxon>Pseudomonadati</taxon>
        <taxon>Pseudomonadota</taxon>
        <taxon>Betaproteobacteria</taxon>
        <taxon>Neisseriales</taxon>
        <taxon>Neisseriaceae</taxon>
        <taxon>Snodgrassella</taxon>
    </lineage>
</organism>
<protein>
    <recommendedName>
        <fullName evidence="3">ClbS/DfsB family four-helix bundle protein</fullName>
    </recommendedName>
</protein>
<dbReference type="AlphaFoldDB" id="A0A074V8H9"/>
<dbReference type="PIRSF" id="PIRSF031551">
    <property type="entry name" value="DUF1706"/>
    <property type="match status" value="1"/>
</dbReference>
<gene>
    <name evidence="1" type="ORF">SASC598J21_007450</name>
</gene>
<dbReference type="PANTHER" id="PTHR40658:SF3">
    <property type="entry name" value="CLBS_DFSB FAMILY FOUR-HELIX BUNDLE PROTEIN"/>
    <property type="match status" value="1"/>
</dbReference>